<feature type="region of interest" description="Disordered" evidence="1">
    <location>
        <begin position="3005"/>
        <end position="3032"/>
    </location>
</feature>
<gene>
    <name evidence="2" type="ORF">OVA965_LOCUS11628</name>
    <name evidence="3" type="ORF">TMI583_LOCUS11632</name>
</gene>
<feature type="non-terminal residue" evidence="3">
    <location>
        <position position="3540"/>
    </location>
</feature>
<reference evidence="3" key="1">
    <citation type="submission" date="2021-02" db="EMBL/GenBank/DDBJ databases">
        <authorList>
            <person name="Nowell W R."/>
        </authorList>
    </citation>
    <scope>NUCLEOTIDE SEQUENCE</scope>
</reference>
<dbReference type="InterPro" id="IPR031248">
    <property type="entry name" value="RNF213"/>
</dbReference>
<protein>
    <submittedName>
        <fullName evidence="3">Uncharacterized protein</fullName>
    </submittedName>
</protein>
<dbReference type="EMBL" id="CAJOBA010004538">
    <property type="protein sequence ID" value="CAF3715938.1"/>
    <property type="molecule type" value="Genomic_DNA"/>
</dbReference>
<sequence>MHGSSKSASNRTIMDFKETLNNHEVGEVFFNSLLASFTHFEEKKLQEDEISHIIDYTESSIRHEKFKDRIDGYFYVLHKVGQYCKKDKIDKIDDLKDKILQQMEKLFIETGGSEPNVLIQNKDALKEMNYSKYLVDFLSGKVRTFECYLSLCKLTLQSKNRTGEQTTWMRLLQPLEPLVRKYKIGFIDKYLKFSSVFESFPIDVDTFLHFSELEESTLSKLINDAEKLNLDETAFYHRFSELFIHNVKETNRYSSDEIAAFLEYLTQFQTCFPLYCGGIFKTLQSIKDVQDVYCLLSNKSIPEQCQRRLSNDIYLRLKELSISDFSRFMKLSAEKLTLDYKPSFKSIAGTILEIYLQYQVRGIHFRGKNDLDNLKTLFCCSIQFANNSSLSLLLECIIETCDDQNATCIRRIIKLFEMLSDLDNGLQNFDPSSIVKDDWIAYFIPRWPIDWIQISCDVYERLISISRNNKWILYLWERFVLLSLLDVQPTQCETNLEEFNVWLKNAKIDVHNGNDYLSAFLITSLFHNVEPFLKELALPEMDHIIYYLLNLKNQARNLSSSVETNLKSFEIFCERINKIIRNIVCLTAPRSIFQETPNRLKSINILNLFVSDPSLFITFKISDDLLHFPKIHPSILNLRNQQQPNDIVLSNGLVDIVQRTSDWIKWYDGFIDTFLPILDWLNSYEVQGINNIMLAVKEGRRGTFQVFMMRTTIQQIADILETLKNHLFRLCYLFNCLKPVMVIDNGITKRLSQEFIEEMKRSGSDKIIEVKERSSQLQTVKIQDRQLVQWFIASERSNCKVSTTYIPHTGTCEILFNSLNSPLDKYVFAGKFETNQSGVLNISVENYNGTTAKRIWYHVRTSKLKSSNLFEGIFKNTWQKCNYEHLSIDHVTRILTDVFDYIDKLLNGSINASKLLKLQSVNFDDMNIRHEVTKLLSSTTGQLNTNENQIDQVCEYLQMHQYYSFIPTLLNCITTFNIINEHDDVLINLNTLINENRNTLSDISAINKTLTDVFNGLHNQHMELIKTVLNCSSLIIMLKKYDLYSQFGQRRFLELRDNLTAQFQLQERNNLVLNAFIILHTVCEPFCIKANSLEQFLSRLYKLDNADEALIQIEICYKNNQMINIWLSSDVSTLENSIIIMEHLYKTGIIHVHLQHLINRESYFEIQYHLEKTTEAHNEPEIDEHQTTMKKTNHIMTMSDFADHKRQLTFCNVDLIDISEKRIMLLEQLKLFNTIETLFSILTKLENYGHPHYQHTTKTYIIGDESKGLAYLLQSLKDFNRSTLICYSIDNQDEYFTMKQDELKLCLESWTKKFESISVTSQYTLDEWIRVLNQYRFSNKWLYLLSNRQIMIMSTLLTSNQSRRQFLSEIYKNYNWNEKPEQMDDREQNLVVEFIGHYLRLIRVISYQPETTDMRTRTRIKNLVKECYSHTDTTGEDRLKKICDFINGALLSNVEQSMSNFEGDSTSNRSNNSTTTTAKEQYLITLLRKTNDDSLLTKVDNCLDFETLSIVFTLYNNELPAAFQILWCTTATEEDILLFFKRVRTFMNKIFIVLDIDKMSHRIRDILLQEQNELSRRSERHAQVYYFSYSLTCRKGMRQWFSAQSHEPRTVKSILNSNYLMTPYIRPNIAVIIGKSSIGKTHKIRMELRKQNAISVSINDSINLSKLTSTLIASSLVTNEEIIIYFNISSHAPFDELNRIFFSLFVCGTLMDPDTGIVFSLSENAKYKFIIEIPYVDSTHLSVAKSFEQTLPLLSLLCSTNIEEINDDNYELHIGKNEELVARFLKAFYDKNIDQISVNDEPIVFPMLRDLQDCRTQIYRAMDGFNDNKIFIRSFVQFLSRRFQFFLTQFYQLNTERPNLGSIVIRQMIEEAKSLVHIDFKDENFRKVYLIYDPGFSLQLLHTNWTMVPEQTKQLFRHNDPLTRELYIGKDPFPILLSWLLNISPSYFFDLLDKTKFVLTEILAYKLFHLHERKLTRMPLIIEGDTGVGKTFLLHFYSLLLNSRLMNDRDLDIAPCLLEKTNLWLLKDVLEKLDTTIVRGIVRVFKPHIIFNQITENELRVMNTTVDNFTDVEINLKSLDEGINVNEGSITENMNQIKISLQNFLYSAGDLQKLWKVILLVTEYYESSNTYCANTIDDGDSSTLLDTLMSDLRKHIELRLSSTHLLMGSSYLHQLVTEKDVKLNIKTSIEMFNEFISRTTVKPLFYRLLLHPGITQQKLKHFMQPIITLGRQLNSAELVVFFDEVNTSSCLGLFKEMFMDRSLDGHPLPDNIFFTAAINPYNTNNTDQITIDNTSAIHRSDYLVNELPVALQYLKCAYSALPPSQLEVYVQRKITLFNTEITGNENLREHLEKILRNAILFAQNFCSERLSKNSVSQREIERCFHIINFFWSTGDNITDTRHRLRRSIILAVALVYYLRLPTTEDRQQQNLSGPTREDFSNDISRLIPNFGKIVQQELESFVTTENFLFPPGVALNQAVREHIFAIVVSIANKIPLCIIGAPGQSKTLSFQIVLQNLQGTQLSPKQFCTKFPSVDAFFCLGSKYSRPEDIAAVFERAIRREQHYDQNRINTRCVVFLDEAGLPDEKKMVLKVLHPYLDECKVAFIAVSNKLFDAANANRMMCVFRSLPSKQDQLTLAFGCLGVQYPHNGVDDRIEKIVAGLCTAYRQVLKSEAIPNIFHDRDFIYLCRELRFELNSSILDANTDTEIWSSSQNRNSSNSIFRSFTSISLLRALENNFNGISQEQFRKLVDIFFKCITEECGVVLLSPKETDYRNVITVLREAMQLESSRRRLYGRYKLIIDESEDESVARLLFEVGILNSNAEDTVIFRMSDFEADIDNELKNVELLSTIKLCMEIGKTILMINTGRIHGALYDVFNQNFSIMATGDERKIFSKVAIGAQTVDCVVHEQFQCIVYIKRSGLRETPAPFLSRFQKYSFGISDFFNIQLQKLPPASQQLLRNVESKALSFVHHFDKQYFYGFTDNTLYSIMLTLIKSIKSQSIQATTSYNPQADDDNNSQSSTTNQRQLQTSEKPVPTYDTELKTFLNTRHYTQLTIKSKRVIEEDPLNVQQCLLRAVISKLIQLVTPEALILKLPSFENSVSKWISKDYFCNQEHFSLYNFVRLLLSSSDQIDESCYVQSSNPLNTSAKITIFTRTTAYIDGLNQSSKIDLFGDYSKRIDVLNVASIDNAKDLTRALDNFNNDIAKDIFLIVINGRSNAQKQHIAFVRESVDKFEDSANSTRNSSRTQSVRPRFLFDNHQQQQQSQLKPKYFLLLLHVPSQELYHHSCCSSIYLHDWEFYFFDTCTSGKEIHLQKMCWTLCLTDERSIENNEDDDKNMLGDFDNLFEEALWNFCSRMPKCIHDPPTSIIQNPNVDEFYEKNISLTKRVHYLKEIIKICSELQENLVSTYHKRMAKNNQTMYNTIYQIAKQILCGQRYDGLVSSLRTEIANSFTNYVGFILCHIVSDYGLYAISKTPHNYKLMADLIDYSFLESNDANDMNSCLPVLHQYSCVPRTLLYSLFHARIKFHADKFKMADDIQNS</sequence>
<dbReference type="EMBL" id="CAJNOK010004533">
    <property type="protein sequence ID" value="CAF0940801.1"/>
    <property type="molecule type" value="Genomic_DNA"/>
</dbReference>
<dbReference type="Proteomes" id="UP000682733">
    <property type="component" value="Unassembled WGS sequence"/>
</dbReference>
<dbReference type="PANTHER" id="PTHR22605:SF1">
    <property type="entry name" value="RZ-TYPE DOMAIN-CONTAINING PROTEIN"/>
    <property type="match status" value="1"/>
</dbReference>
<dbReference type="GO" id="GO:0004842">
    <property type="term" value="F:ubiquitin-protein transferase activity"/>
    <property type="evidence" value="ECO:0007669"/>
    <property type="project" value="InterPro"/>
</dbReference>
<name>A0A8S2I8S5_9BILA</name>
<accession>A0A8S2I8S5</accession>
<organism evidence="3 4">
    <name type="scientific">Didymodactylos carnosus</name>
    <dbReference type="NCBI Taxonomy" id="1234261"/>
    <lineage>
        <taxon>Eukaryota</taxon>
        <taxon>Metazoa</taxon>
        <taxon>Spiralia</taxon>
        <taxon>Gnathifera</taxon>
        <taxon>Rotifera</taxon>
        <taxon>Eurotatoria</taxon>
        <taxon>Bdelloidea</taxon>
        <taxon>Philodinida</taxon>
        <taxon>Philodinidae</taxon>
        <taxon>Didymodactylos</taxon>
    </lineage>
</organism>
<dbReference type="PANTHER" id="PTHR22605">
    <property type="entry name" value="RZ-TYPE DOMAIN-CONTAINING PROTEIN"/>
    <property type="match status" value="1"/>
</dbReference>
<comment type="caution">
    <text evidence="3">The sequence shown here is derived from an EMBL/GenBank/DDBJ whole genome shotgun (WGS) entry which is preliminary data.</text>
</comment>
<evidence type="ECO:0000313" key="4">
    <source>
        <dbReference type="Proteomes" id="UP000682733"/>
    </source>
</evidence>
<dbReference type="Proteomes" id="UP000677228">
    <property type="component" value="Unassembled WGS sequence"/>
</dbReference>
<proteinExistence type="predicted"/>
<dbReference type="SUPFAM" id="SSF52540">
    <property type="entry name" value="P-loop containing nucleoside triphosphate hydrolases"/>
    <property type="match status" value="1"/>
</dbReference>
<dbReference type="Gene3D" id="3.40.50.300">
    <property type="entry name" value="P-loop containing nucleotide triphosphate hydrolases"/>
    <property type="match status" value="1"/>
</dbReference>
<evidence type="ECO:0000256" key="1">
    <source>
        <dbReference type="SAM" id="MobiDB-lite"/>
    </source>
</evidence>
<dbReference type="GO" id="GO:0016887">
    <property type="term" value="F:ATP hydrolysis activity"/>
    <property type="evidence" value="ECO:0007669"/>
    <property type="project" value="InterPro"/>
</dbReference>
<evidence type="ECO:0000313" key="3">
    <source>
        <dbReference type="EMBL" id="CAF3715938.1"/>
    </source>
</evidence>
<dbReference type="InterPro" id="IPR027417">
    <property type="entry name" value="P-loop_NTPase"/>
</dbReference>
<feature type="compositionally biased region" description="Polar residues" evidence="1">
    <location>
        <begin position="3016"/>
        <end position="3031"/>
    </location>
</feature>
<evidence type="ECO:0000313" key="2">
    <source>
        <dbReference type="EMBL" id="CAF0940801.1"/>
    </source>
</evidence>